<protein>
    <submittedName>
        <fullName evidence="1">Uncharacterized protein</fullName>
    </submittedName>
</protein>
<accession>A0A137PDU6</accession>
<name>A0A137PDU6_CONC2</name>
<evidence type="ECO:0000313" key="2">
    <source>
        <dbReference type="Proteomes" id="UP000070444"/>
    </source>
</evidence>
<gene>
    <name evidence="1" type="ORF">CONCODRAFT_4031</name>
</gene>
<proteinExistence type="predicted"/>
<dbReference type="EMBL" id="KQ964441">
    <property type="protein sequence ID" value="KXN73142.1"/>
    <property type="molecule type" value="Genomic_DNA"/>
</dbReference>
<feature type="non-terminal residue" evidence="1">
    <location>
        <position position="199"/>
    </location>
</feature>
<evidence type="ECO:0000313" key="1">
    <source>
        <dbReference type="EMBL" id="KXN73142.1"/>
    </source>
</evidence>
<reference evidence="1 2" key="1">
    <citation type="journal article" date="2015" name="Genome Biol. Evol.">
        <title>Phylogenomic analyses indicate that early fungi evolved digesting cell walls of algal ancestors of land plants.</title>
        <authorList>
            <person name="Chang Y."/>
            <person name="Wang S."/>
            <person name="Sekimoto S."/>
            <person name="Aerts A.L."/>
            <person name="Choi C."/>
            <person name="Clum A."/>
            <person name="LaButti K.M."/>
            <person name="Lindquist E.A."/>
            <person name="Yee Ngan C."/>
            <person name="Ohm R.A."/>
            <person name="Salamov A.A."/>
            <person name="Grigoriev I.V."/>
            <person name="Spatafora J.W."/>
            <person name="Berbee M.L."/>
        </authorList>
    </citation>
    <scope>NUCLEOTIDE SEQUENCE [LARGE SCALE GENOMIC DNA]</scope>
    <source>
        <strain evidence="1 2">NRRL 28638</strain>
    </source>
</reference>
<dbReference type="AlphaFoldDB" id="A0A137PDU6"/>
<dbReference type="Proteomes" id="UP000070444">
    <property type="component" value="Unassembled WGS sequence"/>
</dbReference>
<sequence length="199" mass="22692">MSQYFFPNQAGNNSLYPNQSAQNNNFQNKDGFEGNRFPPNQNFDANAYGQMNFPPMSAPYLNVSSANSNLYQQNAWSQPTLNQGTYPAPNQQDSFNQTAFPANNMPQINMASMFNQVNPNFPQNFNPQAMAPKLDQFPMNVNTFPNNNGQAWLNSDLGAANPNIINNNRMNFLQQFQQHQQQQLHQLQQFQSNQQMQTP</sequence>
<keyword evidence="2" id="KW-1185">Reference proteome</keyword>
<organism evidence="1 2">
    <name type="scientific">Conidiobolus coronatus (strain ATCC 28846 / CBS 209.66 / NRRL 28638)</name>
    <name type="common">Delacroixia coronata</name>
    <dbReference type="NCBI Taxonomy" id="796925"/>
    <lineage>
        <taxon>Eukaryota</taxon>
        <taxon>Fungi</taxon>
        <taxon>Fungi incertae sedis</taxon>
        <taxon>Zoopagomycota</taxon>
        <taxon>Entomophthoromycotina</taxon>
        <taxon>Entomophthoromycetes</taxon>
        <taxon>Entomophthorales</taxon>
        <taxon>Ancylistaceae</taxon>
        <taxon>Conidiobolus</taxon>
    </lineage>
</organism>